<dbReference type="Proteomes" id="UP001597343">
    <property type="component" value="Unassembled WGS sequence"/>
</dbReference>
<evidence type="ECO:0000313" key="1">
    <source>
        <dbReference type="EMBL" id="MFD2169780.1"/>
    </source>
</evidence>
<keyword evidence="2" id="KW-1185">Reference proteome</keyword>
<organism evidence="1 2">
    <name type="scientific">Tumebacillus lipolyticus</name>
    <dbReference type="NCBI Taxonomy" id="1280370"/>
    <lineage>
        <taxon>Bacteria</taxon>
        <taxon>Bacillati</taxon>
        <taxon>Bacillota</taxon>
        <taxon>Bacilli</taxon>
        <taxon>Bacillales</taxon>
        <taxon>Alicyclobacillaceae</taxon>
        <taxon>Tumebacillus</taxon>
    </lineage>
</organism>
<accession>A0ABW4ZVL7</accession>
<dbReference type="RefSeq" id="WP_386045196.1">
    <property type="nucleotide sequence ID" value="NZ_JBHUIO010000005.1"/>
</dbReference>
<protein>
    <submittedName>
        <fullName evidence="1">Uncharacterized protein</fullName>
    </submittedName>
</protein>
<evidence type="ECO:0000313" key="2">
    <source>
        <dbReference type="Proteomes" id="UP001597343"/>
    </source>
</evidence>
<comment type="caution">
    <text evidence="1">The sequence shown here is derived from an EMBL/GenBank/DDBJ whole genome shotgun (WGS) entry which is preliminary data.</text>
</comment>
<name>A0ABW4ZVL7_9BACL</name>
<proteinExistence type="predicted"/>
<gene>
    <name evidence="1" type="ORF">ACFSOY_07195</name>
</gene>
<dbReference type="EMBL" id="JBHUIO010000005">
    <property type="protein sequence ID" value="MFD2169780.1"/>
    <property type="molecule type" value="Genomic_DNA"/>
</dbReference>
<sequence>MKKSAIGVLVIVLCLGGLGVGYYFINREVATVEVVTSQANYKVYENLSELEKDSDAIVLVKFTGERENYEVKQGDVLVDTLSKSTIDVKKAYVGDLKEGKTTVFEQGAIKSGKYHNVEGYKLMDEKGEYILFLRKNKDMDTYSMVGMHQGKYDLRITKKPEKYEESLEGAKKAFASSDYEYLGHDQEFDKFYRLKGEVIKKYKDK</sequence>
<reference evidence="2" key="1">
    <citation type="journal article" date="2019" name="Int. J. Syst. Evol. Microbiol.">
        <title>The Global Catalogue of Microorganisms (GCM) 10K type strain sequencing project: providing services to taxonomists for standard genome sequencing and annotation.</title>
        <authorList>
            <consortium name="The Broad Institute Genomics Platform"/>
            <consortium name="The Broad Institute Genome Sequencing Center for Infectious Disease"/>
            <person name="Wu L."/>
            <person name="Ma J."/>
        </authorList>
    </citation>
    <scope>NUCLEOTIDE SEQUENCE [LARGE SCALE GENOMIC DNA]</scope>
    <source>
        <strain evidence="2">CGMCC 1.13574</strain>
    </source>
</reference>